<dbReference type="SUPFAM" id="SSF51445">
    <property type="entry name" value="(Trans)glycosidases"/>
    <property type="match status" value="1"/>
</dbReference>
<name>A0A9X2VW22_9PSEU</name>
<sequence length="307" mass="32914">MALTFGIYAGGRVGLDDGSPVEDPVAIASALDLLHGEHPFLVRAYVHYPTLVSAPPRPELLLNGRRRLDLVVCFRESGTDLTGWLGFLVGLLREYGSSLASLQITEEPNNAGPGGDGEFPAVRQALVEGVVVAKREALALGLDVLVGCNATPVFDPSQEFWTDLGRRGGEEFRDALDYVGLDLFPDVFQPIPADRLVDTVLAVLTGFRGESLAAAGIPGATPIHVTEHGWATGAGRSAARQAEVVDAVVRAVVKADLNITTYEHFALRDADSRQAGPLHQLGLLCSDYTPKPAFDTYRDLIAEFTVR</sequence>
<dbReference type="Gene3D" id="3.20.20.80">
    <property type="entry name" value="Glycosidases"/>
    <property type="match status" value="1"/>
</dbReference>
<dbReference type="EMBL" id="JANYMP010000038">
    <property type="protein sequence ID" value="MCS7483891.1"/>
    <property type="molecule type" value="Genomic_DNA"/>
</dbReference>
<evidence type="ECO:0000313" key="1">
    <source>
        <dbReference type="EMBL" id="MCS7483891.1"/>
    </source>
</evidence>
<dbReference type="Proteomes" id="UP001141259">
    <property type="component" value="Unassembled WGS sequence"/>
</dbReference>
<dbReference type="InterPro" id="IPR017853">
    <property type="entry name" value="GH"/>
</dbReference>
<protein>
    <submittedName>
        <fullName evidence="1">Uncharacterized protein</fullName>
    </submittedName>
</protein>
<proteinExistence type="predicted"/>
<keyword evidence="2" id="KW-1185">Reference proteome</keyword>
<dbReference type="RefSeq" id="WP_259629342.1">
    <property type="nucleotide sequence ID" value="NZ_JANYMP010000038.1"/>
</dbReference>
<evidence type="ECO:0000313" key="2">
    <source>
        <dbReference type="Proteomes" id="UP001141259"/>
    </source>
</evidence>
<gene>
    <name evidence="1" type="ORF">NZH93_44255</name>
</gene>
<accession>A0A9X2VW22</accession>
<comment type="caution">
    <text evidence="1">The sequence shown here is derived from an EMBL/GenBank/DDBJ whole genome shotgun (WGS) entry which is preliminary data.</text>
</comment>
<dbReference type="AlphaFoldDB" id="A0A9X2VW22"/>
<reference evidence="1" key="1">
    <citation type="submission" date="2022-08" db="EMBL/GenBank/DDBJ databases">
        <authorList>
            <person name="Tistechok S."/>
            <person name="Samborskyy M."/>
            <person name="Roman I."/>
        </authorList>
    </citation>
    <scope>NUCLEOTIDE SEQUENCE</scope>
    <source>
        <strain evidence="1">DSM 103496</strain>
    </source>
</reference>
<organism evidence="1 2">
    <name type="scientific">Umezawaea endophytica</name>
    <dbReference type="NCBI Taxonomy" id="1654476"/>
    <lineage>
        <taxon>Bacteria</taxon>
        <taxon>Bacillati</taxon>
        <taxon>Actinomycetota</taxon>
        <taxon>Actinomycetes</taxon>
        <taxon>Pseudonocardiales</taxon>
        <taxon>Pseudonocardiaceae</taxon>
        <taxon>Umezawaea</taxon>
    </lineage>
</organism>